<reference evidence="2" key="1">
    <citation type="submission" date="2021-01" db="EMBL/GenBank/DDBJ databases">
        <title>Whole genome shotgun sequence of Actinocatenispora rupis NBRC 107355.</title>
        <authorList>
            <person name="Komaki H."/>
            <person name="Tamura T."/>
        </authorList>
    </citation>
    <scope>NUCLEOTIDE SEQUENCE</scope>
    <source>
        <strain evidence="2">NBRC 107355</strain>
    </source>
</reference>
<protein>
    <submittedName>
        <fullName evidence="2">Uncharacterized protein</fullName>
    </submittedName>
</protein>
<dbReference type="Proteomes" id="UP000612808">
    <property type="component" value="Unassembled WGS sequence"/>
</dbReference>
<accession>A0A8J3NAQ3</accession>
<feature type="compositionally biased region" description="Low complexity" evidence="1">
    <location>
        <begin position="72"/>
        <end position="89"/>
    </location>
</feature>
<evidence type="ECO:0000313" key="2">
    <source>
        <dbReference type="EMBL" id="GID09802.1"/>
    </source>
</evidence>
<dbReference type="AlphaFoldDB" id="A0A8J3NAQ3"/>
<evidence type="ECO:0000256" key="1">
    <source>
        <dbReference type="SAM" id="MobiDB-lite"/>
    </source>
</evidence>
<gene>
    <name evidence="2" type="ORF">Aru02nite_06910</name>
</gene>
<proteinExistence type="predicted"/>
<organism evidence="2 3">
    <name type="scientific">Actinocatenispora rupis</name>
    <dbReference type="NCBI Taxonomy" id="519421"/>
    <lineage>
        <taxon>Bacteria</taxon>
        <taxon>Bacillati</taxon>
        <taxon>Actinomycetota</taxon>
        <taxon>Actinomycetes</taxon>
        <taxon>Micromonosporales</taxon>
        <taxon>Micromonosporaceae</taxon>
        <taxon>Actinocatenispora</taxon>
    </lineage>
</organism>
<evidence type="ECO:0000313" key="3">
    <source>
        <dbReference type="Proteomes" id="UP000612808"/>
    </source>
</evidence>
<sequence length="152" mass="15983">MTFTALVNADESVIFRLKYAMSGIPTPYTPPSDSSRETCTGAPVGFGDGELLCRVAADAAGCPPPPPDEHAAAANTRTAAPTTPRMRALPPLMLATLPRRAPLRQRDSCDPFVPNAWQSPPGAQAARRVSTVISLGAKIRSGGPQKPVPRLV</sequence>
<name>A0A8J3NAQ3_9ACTN</name>
<comment type="caution">
    <text evidence="2">The sequence shown here is derived from an EMBL/GenBank/DDBJ whole genome shotgun (WGS) entry which is preliminary data.</text>
</comment>
<keyword evidence="3" id="KW-1185">Reference proteome</keyword>
<dbReference type="EMBL" id="BOMB01000003">
    <property type="protein sequence ID" value="GID09802.1"/>
    <property type="molecule type" value="Genomic_DNA"/>
</dbReference>
<feature type="region of interest" description="Disordered" evidence="1">
    <location>
        <begin position="63"/>
        <end position="89"/>
    </location>
</feature>